<keyword evidence="1" id="KW-0805">Transcription regulation</keyword>
<keyword evidence="6" id="KW-1185">Reference proteome</keyword>
<dbReference type="OrthoDB" id="9801546at2"/>
<dbReference type="GO" id="GO:0003700">
    <property type="term" value="F:DNA-binding transcription factor activity"/>
    <property type="evidence" value="ECO:0007669"/>
    <property type="project" value="InterPro"/>
</dbReference>
<evidence type="ECO:0000256" key="3">
    <source>
        <dbReference type="ARBA" id="ARBA00023163"/>
    </source>
</evidence>
<dbReference type="InterPro" id="IPR036388">
    <property type="entry name" value="WH-like_DNA-bd_sf"/>
</dbReference>
<name>A0A517NMU4_9BACT</name>
<evidence type="ECO:0000313" key="6">
    <source>
        <dbReference type="Proteomes" id="UP000319817"/>
    </source>
</evidence>
<proteinExistence type="predicted"/>
<organism evidence="5 6">
    <name type="scientific">Stieleria marina</name>
    <dbReference type="NCBI Taxonomy" id="1930275"/>
    <lineage>
        <taxon>Bacteria</taxon>
        <taxon>Pseudomonadati</taxon>
        <taxon>Planctomycetota</taxon>
        <taxon>Planctomycetia</taxon>
        <taxon>Pirellulales</taxon>
        <taxon>Pirellulaceae</taxon>
        <taxon>Stieleria</taxon>
    </lineage>
</organism>
<evidence type="ECO:0000256" key="1">
    <source>
        <dbReference type="ARBA" id="ARBA00023015"/>
    </source>
</evidence>
<keyword evidence="2" id="KW-0238">DNA-binding</keyword>
<dbReference type="InterPro" id="IPR000524">
    <property type="entry name" value="Tscrpt_reg_HTH_GntR"/>
</dbReference>
<dbReference type="InterPro" id="IPR036390">
    <property type="entry name" value="WH_DNA-bd_sf"/>
</dbReference>
<dbReference type="PANTHER" id="PTHR38445">
    <property type="entry name" value="HTH-TYPE TRANSCRIPTIONAL REPRESSOR YTRA"/>
    <property type="match status" value="1"/>
</dbReference>
<protein>
    <submittedName>
        <fullName evidence="5">HTH-type transcriptional repressor YtrA</fullName>
    </submittedName>
</protein>
<dbReference type="Pfam" id="PF00392">
    <property type="entry name" value="GntR"/>
    <property type="match status" value="1"/>
</dbReference>
<evidence type="ECO:0000256" key="2">
    <source>
        <dbReference type="ARBA" id="ARBA00023125"/>
    </source>
</evidence>
<evidence type="ECO:0000259" key="4">
    <source>
        <dbReference type="PROSITE" id="PS50949"/>
    </source>
</evidence>
<dbReference type="RefSeq" id="WP_145415967.1">
    <property type="nucleotide sequence ID" value="NZ_CP036526.1"/>
</dbReference>
<dbReference type="GO" id="GO:0003677">
    <property type="term" value="F:DNA binding"/>
    <property type="evidence" value="ECO:0007669"/>
    <property type="project" value="UniProtKB-KW"/>
</dbReference>
<dbReference type="PANTHER" id="PTHR38445:SF9">
    <property type="entry name" value="HTH-TYPE TRANSCRIPTIONAL REPRESSOR YTRA"/>
    <property type="match status" value="1"/>
</dbReference>
<evidence type="ECO:0000313" key="5">
    <source>
        <dbReference type="EMBL" id="QDT08419.1"/>
    </source>
</evidence>
<reference evidence="5 6" key="1">
    <citation type="submission" date="2019-02" db="EMBL/GenBank/DDBJ databases">
        <title>Deep-cultivation of Planctomycetes and their phenomic and genomic characterization uncovers novel biology.</title>
        <authorList>
            <person name="Wiegand S."/>
            <person name="Jogler M."/>
            <person name="Boedeker C."/>
            <person name="Pinto D."/>
            <person name="Vollmers J."/>
            <person name="Rivas-Marin E."/>
            <person name="Kohn T."/>
            <person name="Peeters S.H."/>
            <person name="Heuer A."/>
            <person name="Rast P."/>
            <person name="Oberbeckmann S."/>
            <person name="Bunk B."/>
            <person name="Jeske O."/>
            <person name="Meyerdierks A."/>
            <person name="Storesund J.E."/>
            <person name="Kallscheuer N."/>
            <person name="Luecker S."/>
            <person name="Lage O.M."/>
            <person name="Pohl T."/>
            <person name="Merkel B.J."/>
            <person name="Hornburger P."/>
            <person name="Mueller R.-W."/>
            <person name="Bruemmer F."/>
            <person name="Labrenz M."/>
            <person name="Spormann A.M."/>
            <person name="Op den Camp H."/>
            <person name="Overmann J."/>
            <person name="Amann R."/>
            <person name="Jetten M.S.M."/>
            <person name="Mascher T."/>
            <person name="Medema M.H."/>
            <person name="Devos D.P."/>
            <person name="Kaster A.-K."/>
            <person name="Ovreas L."/>
            <person name="Rohde M."/>
            <person name="Galperin M.Y."/>
            <person name="Jogler C."/>
        </authorList>
    </citation>
    <scope>NUCLEOTIDE SEQUENCE [LARGE SCALE GENOMIC DNA]</scope>
    <source>
        <strain evidence="5 6">K23_9</strain>
    </source>
</reference>
<keyword evidence="3" id="KW-0804">Transcription</keyword>
<gene>
    <name evidence="5" type="primary">ytrA_1</name>
    <name evidence="5" type="ORF">K239x_03580</name>
</gene>
<dbReference type="PROSITE" id="PS50949">
    <property type="entry name" value="HTH_GNTR"/>
    <property type="match status" value="1"/>
</dbReference>
<sequence>MFRIQITTGGKVPIYRQVVDQIRSAIAGGVLAVGDPLPSVRGLASELVVNPNTIAKAYSSLVADGVVESQQGRGYFVTQHRQIYTKRERKRRLEETIAPLVAEAVTLGFGEDELIAEIRKRFAKMTNR</sequence>
<dbReference type="AlphaFoldDB" id="A0A517NMU4"/>
<accession>A0A517NMU4</accession>
<dbReference type="CDD" id="cd07377">
    <property type="entry name" value="WHTH_GntR"/>
    <property type="match status" value="1"/>
</dbReference>
<dbReference type="SUPFAM" id="SSF46785">
    <property type="entry name" value="Winged helix' DNA-binding domain"/>
    <property type="match status" value="1"/>
</dbReference>
<dbReference type="Gene3D" id="1.10.10.10">
    <property type="entry name" value="Winged helix-like DNA-binding domain superfamily/Winged helix DNA-binding domain"/>
    <property type="match status" value="1"/>
</dbReference>
<feature type="domain" description="HTH gntR-type" evidence="4">
    <location>
        <begin position="12"/>
        <end position="80"/>
    </location>
</feature>
<dbReference type="EMBL" id="CP036526">
    <property type="protein sequence ID" value="QDT08419.1"/>
    <property type="molecule type" value="Genomic_DNA"/>
</dbReference>
<dbReference type="Proteomes" id="UP000319817">
    <property type="component" value="Chromosome"/>
</dbReference>
<dbReference type="SMART" id="SM00345">
    <property type="entry name" value="HTH_GNTR"/>
    <property type="match status" value="1"/>
</dbReference>